<dbReference type="SUPFAM" id="SSF50978">
    <property type="entry name" value="WD40 repeat-like"/>
    <property type="match status" value="1"/>
</dbReference>
<dbReference type="STRING" id="667725.A0A0L0EYD8"/>
<dbReference type="AlphaFoldDB" id="A0A0L0EYD8"/>
<feature type="non-terminal residue" evidence="5">
    <location>
        <position position="89"/>
    </location>
</feature>
<feature type="domain" description="Anaphase-promoting complex subunit 4-like WD40" evidence="4">
    <location>
        <begin position="13"/>
        <end position="73"/>
    </location>
</feature>
<evidence type="ECO:0000256" key="1">
    <source>
        <dbReference type="ARBA" id="ARBA00022574"/>
    </source>
</evidence>
<dbReference type="PANTHER" id="PTHR19857:SF8">
    <property type="entry name" value="ANGIO-ASSOCIATED MIGRATORY CELL PROTEIN"/>
    <property type="match status" value="1"/>
</dbReference>
<feature type="repeat" description="WD" evidence="3">
    <location>
        <begin position="1"/>
        <end position="24"/>
    </location>
</feature>
<organism evidence="5 6">
    <name type="scientific">Sphaeroforma arctica JP610</name>
    <dbReference type="NCBI Taxonomy" id="667725"/>
    <lineage>
        <taxon>Eukaryota</taxon>
        <taxon>Ichthyosporea</taxon>
        <taxon>Ichthyophonida</taxon>
        <taxon>Sphaeroforma</taxon>
    </lineage>
</organism>
<dbReference type="RefSeq" id="XP_014143409.1">
    <property type="nucleotide sequence ID" value="XM_014287934.1"/>
</dbReference>
<name>A0A0L0EYD8_9EUKA</name>
<evidence type="ECO:0000313" key="5">
    <source>
        <dbReference type="EMBL" id="KNC69507.1"/>
    </source>
</evidence>
<dbReference type="EMBL" id="KQ254675">
    <property type="protein sequence ID" value="KNC69507.1"/>
    <property type="molecule type" value="Genomic_DNA"/>
</dbReference>
<dbReference type="InterPro" id="IPR051179">
    <property type="entry name" value="WD_repeat_multifunction"/>
</dbReference>
<keyword evidence="1 3" id="KW-0853">WD repeat</keyword>
<reference evidence="5 6" key="1">
    <citation type="submission" date="2011-02" db="EMBL/GenBank/DDBJ databases">
        <title>The Genome Sequence of Sphaeroforma arctica JP610.</title>
        <authorList>
            <consortium name="The Broad Institute Genome Sequencing Platform"/>
            <person name="Russ C."/>
            <person name="Cuomo C."/>
            <person name="Young S.K."/>
            <person name="Zeng Q."/>
            <person name="Gargeya S."/>
            <person name="Alvarado L."/>
            <person name="Berlin A."/>
            <person name="Chapman S.B."/>
            <person name="Chen Z."/>
            <person name="Freedman E."/>
            <person name="Gellesch M."/>
            <person name="Goldberg J."/>
            <person name="Griggs A."/>
            <person name="Gujja S."/>
            <person name="Heilman E."/>
            <person name="Heiman D."/>
            <person name="Howarth C."/>
            <person name="Mehta T."/>
            <person name="Neiman D."/>
            <person name="Pearson M."/>
            <person name="Roberts A."/>
            <person name="Saif S."/>
            <person name="Shea T."/>
            <person name="Shenoy N."/>
            <person name="Sisk P."/>
            <person name="Stolte C."/>
            <person name="Sykes S."/>
            <person name="White J."/>
            <person name="Yandava C."/>
            <person name="Burger G."/>
            <person name="Gray M.W."/>
            <person name="Holland P.W.H."/>
            <person name="King N."/>
            <person name="Lang F.B.F."/>
            <person name="Roger A.J."/>
            <person name="Ruiz-Trillo I."/>
            <person name="Haas B."/>
            <person name="Nusbaum C."/>
            <person name="Birren B."/>
        </authorList>
    </citation>
    <scope>NUCLEOTIDE SEQUENCE [LARGE SCALE GENOMIC DNA]</scope>
    <source>
        <strain evidence="5 6">JP610</strain>
    </source>
</reference>
<dbReference type="Pfam" id="PF12894">
    <property type="entry name" value="ANAPC4_WD40"/>
    <property type="match status" value="1"/>
</dbReference>
<dbReference type="Proteomes" id="UP000054560">
    <property type="component" value="Unassembled WGS sequence"/>
</dbReference>
<dbReference type="eggNOG" id="KOG0296">
    <property type="taxonomic scope" value="Eukaryota"/>
</dbReference>
<dbReference type="GeneID" id="25918486"/>
<feature type="non-terminal residue" evidence="5">
    <location>
        <position position="1"/>
    </location>
</feature>
<evidence type="ECO:0000313" key="6">
    <source>
        <dbReference type="Proteomes" id="UP000054560"/>
    </source>
</evidence>
<dbReference type="InterPro" id="IPR024977">
    <property type="entry name" value="Apc4-like_WD40_dom"/>
</dbReference>
<proteinExistence type="predicted"/>
<dbReference type="OrthoDB" id="10261640at2759"/>
<dbReference type="PANTHER" id="PTHR19857">
    <property type="entry name" value="MITOCHONDRIAL DIVISION PROTEIN 1-RELATED"/>
    <property type="match status" value="1"/>
</dbReference>
<dbReference type="InterPro" id="IPR036322">
    <property type="entry name" value="WD40_repeat_dom_sf"/>
</dbReference>
<evidence type="ECO:0000256" key="3">
    <source>
        <dbReference type="PROSITE-ProRule" id="PRU00221"/>
    </source>
</evidence>
<dbReference type="PROSITE" id="PS50082">
    <property type="entry name" value="WD_REPEATS_2"/>
    <property type="match status" value="2"/>
</dbReference>
<dbReference type="InterPro" id="IPR001680">
    <property type="entry name" value="WD40_rpt"/>
</dbReference>
<sequence length="89" mass="9509">YVASGGLDGQVLVWDVPTGKAVVSCEGCTEVEWIQWHSKGYVLLAGSSDGNIWMWKVPSGALMSVLSNHTDSVRDGGFSADGKWIFSSS</sequence>
<dbReference type="Gene3D" id="2.130.10.10">
    <property type="entry name" value="YVTN repeat-like/Quinoprotein amine dehydrogenase"/>
    <property type="match status" value="1"/>
</dbReference>
<dbReference type="PROSITE" id="PS00678">
    <property type="entry name" value="WD_REPEATS_1"/>
    <property type="match status" value="1"/>
</dbReference>
<dbReference type="InterPro" id="IPR015943">
    <property type="entry name" value="WD40/YVTN_repeat-like_dom_sf"/>
</dbReference>
<keyword evidence="6" id="KW-1185">Reference proteome</keyword>
<accession>A0A0L0EYD8</accession>
<dbReference type="InterPro" id="IPR019775">
    <property type="entry name" value="WD40_repeat_CS"/>
</dbReference>
<protein>
    <recommendedName>
        <fullName evidence="4">Anaphase-promoting complex subunit 4-like WD40 domain-containing protein</fullName>
    </recommendedName>
</protein>
<evidence type="ECO:0000256" key="2">
    <source>
        <dbReference type="ARBA" id="ARBA00022737"/>
    </source>
</evidence>
<keyword evidence="2" id="KW-0677">Repeat</keyword>
<gene>
    <name evidence="5" type="ORF">SARC_17982</name>
</gene>
<evidence type="ECO:0000259" key="4">
    <source>
        <dbReference type="Pfam" id="PF12894"/>
    </source>
</evidence>
<feature type="repeat" description="WD" evidence="3">
    <location>
        <begin position="34"/>
        <end position="65"/>
    </location>
</feature>